<protein>
    <recommendedName>
        <fullName evidence="2">Holliday junction resolvase RuvC</fullName>
    </recommendedName>
</protein>
<name>A0A6J5N4P1_9CAUD</name>
<dbReference type="InterPro" id="IPR012337">
    <property type="entry name" value="RNaseH-like_sf"/>
</dbReference>
<accession>A0A6J5N4P1</accession>
<sequence length="183" mass="20365">MAVNPKVFDGGLKEGAECFVGIDQSLTGFAVTFLGTDDKYLTFVYKGEGTGIRRLVDIYTWLSTTIYKYKVLDVAMEAPIKMSHSALISGELFGLVRMCLYDQGPMFPLQVSPAMLKKYVTGKGTGVQKNQMLLQVYKKWGAEFNDDNGADSYGLARIARGTDVLAYEIEILEKLKDPKFRDS</sequence>
<proteinExistence type="predicted"/>
<reference evidence="1" key="1">
    <citation type="submission" date="2020-04" db="EMBL/GenBank/DDBJ databases">
        <authorList>
            <person name="Chiriac C."/>
            <person name="Salcher M."/>
            <person name="Ghai R."/>
            <person name="Kavagutti S V."/>
        </authorList>
    </citation>
    <scope>NUCLEOTIDE SEQUENCE</scope>
</reference>
<evidence type="ECO:0008006" key="2">
    <source>
        <dbReference type="Google" id="ProtNLM"/>
    </source>
</evidence>
<dbReference type="Gene3D" id="3.30.420.10">
    <property type="entry name" value="Ribonuclease H-like superfamily/Ribonuclease H"/>
    <property type="match status" value="1"/>
</dbReference>
<dbReference type="EMBL" id="LR796586">
    <property type="protein sequence ID" value="CAB4153347.1"/>
    <property type="molecule type" value="Genomic_DNA"/>
</dbReference>
<dbReference type="GO" id="GO:0003676">
    <property type="term" value="F:nucleic acid binding"/>
    <property type="evidence" value="ECO:0007669"/>
    <property type="project" value="InterPro"/>
</dbReference>
<evidence type="ECO:0000313" key="1">
    <source>
        <dbReference type="EMBL" id="CAB4153347.1"/>
    </source>
</evidence>
<gene>
    <name evidence="1" type="ORF">UFOVP621_123</name>
</gene>
<organism evidence="1">
    <name type="scientific">uncultured Caudovirales phage</name>
    <dbReference type="NCBI Taxonomy" id="2100421"/>
    <lineage>
        <taxon>Viruses</taxon>
        <taxon>Duplodnaviria</taxon>
        <taxon>Heunggongvirae</taxon>
        <taxon>Uroviricota</taxon>
        <taxon>Caudoviricetes</taxon>
        <taxon>Peduoviridae</taxon>
        <taxon>Maltschvirus</taxon>
        <taxon>Maltschvirus maltsch</taxon>
    </lineage>
</organism>
<dbReference type="InterPro" id="IPR036397">
    <property type="entry name" value="RNaseH_sf"/>
</dbReference>
<dbReference type="SUPFAM" id="SSF53098">
    <property type="entry name" value="Ribonuclease H-like"/>
    <property type="match status" value="1"/>
</dbReference>